<dbReference type="EC" id="2.4.99.12" evidence="4 19"/>
<evidence type="ECO:0000256" key="19">
    <source>
        <dbReference type="RuleBase" id="RU365103"/>
    </source>
</evidence>
<evidence type="ECO:0000256" key="4">
    <source>
        <dbReference type="ARBA" id="ARBA00012621"/>
    </source>
</evidence>
<dbReference type="PATRIC" id="fig|83558.18.peg.169"/>
<evidence type="ECO:0000259" key="20">
    <source>
        <dbReference type="Pfam" id="PF04413"/>
    </source>
</evidence>
<dbReference type="EC" id="2.4.99.13" evidence="5 19"/>
<comment type="catalytic activity">
    <reaction evidence="15 19">
        <text>alpha-Kdo-(2-&gt;4)-alpha-Kdo-(2-&gt;6)-lipid IVA (E. coli) + CMP-3-deoxy-beta-D-manno-octulosonate = alpha-Kdo-(2-&gt;8)-alpha-Kdo-(2-&gt;4)-alpha-Kdo-(2-&gt;6)-lipid IVA (E. coli) + CMP + H(+)</text>
        <dbReference type="Rhea" id="RHEA:28154"/>
        <dbReference type="ChEBI" id="CHEBI:15378"/>
        <dbReference type="ChEBI" id="CHEBI:60365"/>
        <dbReference type="ChEBI" id="CHEBI:60377"/>
        <dbReference type="ChEBI" id="CHEBI:85987"/>
        <dbReference type="ChEBI" id="CHEBI:86234"/>
        <dbReference type="EC" id="2.4.99.14"/>
    </reaction>
</comment>
<keyword evidence="21" id="KW-0328">Glycosyltransferase</keyword>
<keyword evidence="12 19" id="KW-0448">Lipopolysaccharide biosynthesis</keyword>
<keyword evidence="9 19" id="KW-0808">Transferase</keyword>
<protein>
    <recommendedName>
        <fullName evidence="7 19">3-deoxy-D-manno-octulosonic acid transferase</fullName>
        <shortName evidence="19">Kdo transferase</shortName>
        <ecNumber evidence="4 19">2.4.99.12</ecNumber>
        <ecNumber evidence="5 19">2.4.99.13</ecNumber>
        <ecNumber evidence="6 19">2.4.99.14</ecNumber>
    </recommendedName>
    <alternativeName>
        <fullName evidence="19">Lipid IV(A) 3-deoxy-D-manno-octulosonic acid transferase</fullName>
    </alternativeName>
</protein>
<keyword evidence="13 19" id="KW-1133">Transmembrane helix</keyword>
<gene>
    <name evidence="19 21" type="primary">waaA</name>
    <name evidence="21" type="ORF">BN1224_GiD_A_01610</name>
    <name evidence="22" type="ORF">BN1224_YK41_AM_00060</name>
</gene>
<dbReference type="GO" id="GO:0009245">
    <property type="term" value="P:lipid A biosynthetic process"/>
    <property type="evidence" value="ECO:0007669"/>
    <property type="project" value="TreeGrafter"/>
</dbReference>
<feature type="site" description="Transition state stabilizer" evidence="18">
    <location>
        <position position="219"/>
    </location>
</feature>
<comment type="pathway">
    <text evidence="2 19">Bacterial outer membrane biogenesis; LPS core biosynthesis.</text>
</comment>
<evidence type="ECO:0000256" key="2">
    <source>
        <dbReference type="ARBA" id="ARBA00004713"/>
    </source>
</evidence>
<evidence type="ECO:0000256" key="5">
    <source>
        <dbReference type="ARBA" id="ARBA00012623"/>
    </source>
</evidence>
<dbReference type="OrthoDB" id="9789797at2"/>
<evidence type="ECO:0000256" key="13">
    <source>
        <dbReference type="ARBA" id="ARBA00022989"/>
    </source>
</evidence>
<proteinExistence type="inferred from homology"/>
<feature type="site" description="Transition state stabilizer" evidence="18">
    <location>
        <position position="141"/>
    </location>
</feature>
<dbReference type="PANTHER" id="PTHR42755">
    <property type="entry name" value="3-DEOXY-MANNO-OCTULOSONATE CYTIDYLYLTRANSFERASE"/>
    <property type="match status" value="1"/>
</dbReference>
<organism evidence="21">
    <name type="scientific">Chlamydia pneumoniae</name>
    <name type="common">Chlamydophila pneumoniae</name>
    <dbReference type="NCBI Taxonomy" id="83558"/>
    <lineage>
        <taxon>Bacteria</taxon>
        <taxon>Pseudomonadati</taxon>
        <taxon>Chlamydiota</taxon>
        <taxon>Chlamydiia</taxon>
        <taxon>Chlamydiales</taxon>
        <taxon>Chlamydiaceae</taxon>
        <taxon>Chlamydia/Chlamydophila group</taxon>
        <taxon>Chlamydia</taxon>
    </lineage>
</organism>
<dbReference type="InterPro" id="IPR038107">
    <property type="entry name" value="Glycos_transf_N_sf"/>
</dbReference>
<evidence type="ECO:0000256" key="9">
    <source>
        <dbReference type="ARBA" id="ARBA00022679"/>
    </source>
</evidence>
<evidence type="ECO:0000256" key="12">
    <source>
        <dbReference type="ARBA" id="ARBA00022985"/>
    </source>
</evidence>
<evidence type="ECO:0000256" key="11">
    <source>
        <dbReference type="ARBA" id="ARBA00022968"/>
    </source>
</evidence>
<dbReference type="Gene3D" id="3.40.50.2000">
    <property type="entry name" value="Glycogen Phosphorylase B"/>
    <property type="match status" value="1"/>
</dbReference>
<evidence type="ECO:0000256" key="16">
    <source>
        <dbReference type="ARBA" id="ARBA00049183"/>
    </source>
</evidence>
<feature type="domain" description="3-deoxy-D-manno-octulosonic-acid transferase N-terminal" evidence="20">
    <location>
        <begin position="43"/>
        <end position="220"/>
    </location>
</feature>
<evidence type="ECO:0000256" key="1">
    <source>
        <dbReference type="ARBA" id="ARBA00004388"/>
    </source>
</evidence>
<comment type="catalytic activity">
    <reaction evidence="14 19">
        <text>alpha-Kdo-(2-&gt;6)-lipid IVA (E. coli) + CMP-3-deoxy-beta-D-manno-octulosonate = alpha-Kdo-(2-&gt;4)-alpha-Kdo-(2-&gt;6)-lipid IVA (E. coli) + CMP + H(+)</text>
        <dbReference type="Rhea" id="RHEA:28062"/>
        <dbReference type="ChEBI" id="CHEBI:15378"/>
        <dbReference type="ChEBI" id="CHEBI:60364"/>
        <dbReference type="ChEBI" id="CHEBI:60365"/>
        <dbReference type="ChEBI" id="CHEBI:60377"/>
        <dbReference type="ChEBI" id="CHEBI:85987"/>
        <dbReference type="EC" id="2.4.99.13"/>
    </reaction>
</comment>
<evidence type="ECO:0000256" key="6">
    <source>
        <dbReference type="ARBA" id="ARBA00012625"/>
    </source>
</evidence>
<evidence type="ECO:0000256" key="15">
    <source>
        <dbReference type="ARBA" id="ARBA00034413"/>
    </source>
</evidence>
<dbReference type="GO" id="GO:0005886">
    <property type="term" value="C:plasma membrane"/>
    <property type="evidence" value="ECO:0007669"/>
    <property type="project" value="UniProtKB-SubCell"/>
</dbReference>
<dbReference type="RefSeq" id="WP_010892118.1">
    <property type="nucleotide sequence ID" value="NZ_CP172581.1"/>
</dbReference>
<keyword evidence="10 19" id="KW-0812">Transmembrane</keyword>
<name>A0A0F7WLI7_CHLPN</name>
<dbReference type="EMBL" id="LN847008">
    <property type="protein sequence ID" value="CRI41160.1"/>
    <property type="molecule type" value="Genomic_DNA"/>
</dbReference>
<feature type="transmembrane region" description="Helical" evidence="19">
    <location>
        <begin position="12"/>
        <end position="31"/>
    </location>
</feature>
<dbReference type="EC" id="2.4.99.14" evidence="6 19"/>
<evidence type="ECO:0000256" key="3">
    <source>
        <dbReference type="ARBA" id="ARBA00006380"/>
    </source>
</evidence>
<keyword evidence="11" id="KW-0735">Signal-anchor</keyword>
<dbReference type="EMBL" id="LN849020">
    <property type="protein sequence ID" value="CRI72797.1"/>
    <property type="molecule type" value="Genomic_DNA"/>
</dbReference>
<evidence type="ECO:0000256" key="14">
    <source>
        <dbReference type="ARBA" id="ARBA00034401"/>
    </source>
</evidence>
<evidence type="ECO:0000256" key="8">
    <source>
        <dbReference type="ARBA" id="ARBA00022475"/>
    </source>
</evidence>
<reference evidence="21" key="1">
    <citation type="submission" date="2015-05" db="EMBL/GenBank/DDBJ databases">
        <authorList>
            <person name="Rattei Thomas"/>
        </authorList>
    </citation>
    <scope>NUCLEOTIDE SEQUENCE</scope>
    <source>
        <strain evidence="21">GiD</strain>
        <strain evidence="22">YK41</strain>
    </source>
</reference>
<comment type="catalytic activity">
    <reaction evidence="16 19">
        <text>lipid IVA (E. coli) + CMP-3-deoxy-beta-D-manno-octulosonate = alpha-Kdo-(2-&gt;6)-lipid IVA (E. coli) + CMP + H(+)</text>
        <dbReference type="Rhea" id="RHEA:28066"/>
        <dbReference type="ChEBI" id="CHEBI:15378"/>
        <dbReference type="ChEBI" id="CHEBI:58603"/>
        <dbReference type="ChEBI" id="CHEBI:60364"/>
        <dbReference type="ChEBI" id="CHEBI:60377"/>
        <dbReference type="ChEBI" id="CHEBI:85987"/>
        <dbReference type="EC" id="2.4.99.12"/>
    </reaction>
</comment>
<comment type="similarity">
    <text evidence="3">Belongs to the glycosyltransferase group 1 family. Glycosyltransferase 30 subfamily.</text>
</comment>
<dbReference type="SUPFAM" id="SSF53756">
    <property type="entry name" value="UDP-Glycosyltransferase/glycogen phosphorylase"/>
    <property type="match status" value="1"/>
</dbReference>
<sequence length="437" mass="49159">MMLRGVHRIFKCFYDVVLVCAFVIALPKLLYKMLVYGKYKKSLAVRFGLKKPHVPGEGPLVWFHGASVGEVRLLLPVLEKFCEEFPGWRCLVTSCTELGVQVASQVFIPMGATVSILPLDFSIIIKSVVAKLRPSLAVFSEGDCWLNFIEEAKRIGATTLVINGRISIDSSKRFKFLKRLGKNYFSPVDGFLLQDEVQKQRFLSLGIPEHKLQVTGNIKTYVAAQTALHLERETWRDRLRLPTDSKLVILGSMHRSDAGKWLPVVQKLIKEGVSVLWVPRHVEKTKDVEESLHRLHIPYGLWSRGANFSYVPVVVVDEIGLLKQLYVAGDLAFVGGTFDPKIGGHNLLEPLQCEVPLIFGPHITSQSELAQRLLLSGAGLCLDEIEPIIDTVSFLLNNQEVREAYVQKGKVFVKAETASFDRTWRALKSYIPLYKNS</sequence>
<evidence type="ECO:0000313" key="21">
    <source>
        <dbReference type="EMBL" id="CRI41160.1"/>
    </source>
</evidence>
<feature type="active site" description="Proton acceptor" evidence="17">
    <location>
        <position position="70"/>
    </location>
</feature>
<keyword evidence="19" id="KW-0997">Cell inner membrane</keyword>
<evidence type="ECO:0000256" key="17">
    <source>
        <dbReference type="PIRSR" id="PIRSR639901-1"/>
    </source>
</evidence>
<dbReference type="PANTHER" id="PTHR42755:SF1">
    <property type="entry name" value="3-DEOXY-D-MANNO-OCTULOSONIC ACID TRANSFERASE, MITOCHONDRIAL-RELATED"/>
    <property type="match status" value="1"/>
</dbReference>
<dbReference type="Pfam" id="PF04413">
    <property type="entry name" value="Glycos_transf_N"/>
    <property type="match status" value="1"/>
</dbReference>
<evidence type="ECO:0000256" key="10">
    <source>
        <dbReference type="ARBA" id="ARBA00022692"/>
    </source>
</evidence>
<evidence type="ECO:0000256" key="7">
    <source>
        <dbReference type="ARBA" id="ARBA00019077"/>
    </source>
</evidence>
<evidence type="ECO:0000256" key="18">
    <source>
        <dbReference type="PIRSR" id="PIRSR639901-2"/>
    </source>
</evidence>
<evidence type="ECO:0000313" key="22">
    <source>
        <dbReference type="EMBL" id="CRI72797.1"/>
    </source>
</evidence>
<accession>A0A0F7WLI7</accession>
<keyword evidence="19" id="KW-0472">Membrane</keyword>
<dbReference type="AlphaFoldDB" id="A0A0F7WLI7"/>
<dbReference type="GO" id="GO:0043842">
    <property type="term" value="F:Kdo transferase activity"/>
    <property type="evidence" value="ECO:0007669"/>
    <property type="project" value="UniProtKB-EC"/>
</dbReference>
<comment type="subcellular location">
    <subcellularLocation>
        <location evidence="1">Cell inner membrane</location>
        <topology evidence="1">Single-pass membrane protein</topology>
        <orientation evidence="1">Cytoplasmic side</orientation>
    </subcellularLocation>
</comment>
<dbReference type="Gene3D" id="3.40.50.11720">
    <property type="entry name" value="3-Deoxy-D-manno-octulosonic-acid transferase, N-terminal domain"/>
    <property type="match status" value="1"/>
</dbReference>
<keyword evidence="8" id="KW-1003">Cell membrane</keyword>
<dbReference type="NCBIfam" id="NF004389">
    <property type="entry name" value="PRK05749.1-5"/>
    <property type="match status" value="1"/>
</dbReference>
<dbReference type="InterPro" id="IPR039901">
    <property type="entry name" value="Kdotransferase"/>
</dbReference>
<dbReference type="InterPro" id="IPR007507">
    <property type="entry name" value="Glycos_transf_N"/>
</dbReference>
<dbReference type="GO" id="GO:0009244">
    <property type="term" value="P:lipopolysaccharide core region biosynthetic process"/>
    <property type="evidence" value="ECO:0007669"/>
    <property type="project" value="UniProtKB-UniRule"/>
</dbReference>
<dbReference type="UniPathway" id="UPA00958"/>
<comment type="function">
    <text evidence="19">Involved in lipopolysaccharide (LPS) biosynthesis. Catalyzes the transfer of 3-deoxy-D-manno-octulosonate (Kdo) residue(s) from CMP-Kdo to lipid IV(A), the tetraacyldisaccharide-1,4'-bisphosphate precursor of lipid A.</text>
</comment>